<dbReference type="InterPro" id="IPR038228">
    <property type="entry name" value="Syd_sf"/>
</dbReference>
<keyword evidence="1" id="KW-1003">Cell membrane</keyword>
<name>A0AAW7QYA2_9GAMM</name>
<protein>
    <submittedName>
        <fullName evidence="4">SecY-interacting protein Syd</fullName>
    </submittedName>
</protein>
<dbReference type="AlphaFoldDB" id="A0AAW7QYA2"/>
<dbReference type="CDD" id="cd16323">
    <property type="entry name" value="Syd"/>
    <property type="match status" value="1"/>
</dbReference>
<dbReference type="EMBL" id="JAGGJC010000001">
    <property type="protein sequence ID" value="MDN7128735.1"/>
    <property type="molecule type" value="Genomic_DNA"/>
</dbReference>
<evidence type="ECO:0000313" key="5">
    <source>
        <dbReference type="EMBL" id="MDN7128735.1"/>
    </source>
</evidence>
<dbReference type="InterPro" id="IPR009948">
    <property type="entry name" value="Syd"/>
</dbReference>
<proteinExistence type="predicted"/>
<sequence>MTITAALDDLIDRYLAAYQAAAVPLVTEANDAWQAPIYTAAVGSEDTVTWQPVRQQRALDFSDLMNALEEPFHPDFVAYFSRWFSADLAVDWESHPLWLLHLHGDDDAERMLANQAGHVLMKRRLKQPITLFLGLAEESDDLLITLDNENGAVGLEFVGQQQHEILAPSLEEFLRKSTPRVVANDEAIG</sequence>
<dbReference type="EMBL" id="JAGGJB010000001">
    <property type="protein sequence ID" value="MDN7123541.1"/>
    <property type="molecule type" value="Genomic_DNA"/>
</dbReference>
<comment type="caution">
    <text evidence="4">The sequence shown here is derived from an EMBL/GenBank/DDBJ whole genome shotgun (WGS) entry which is preliminary data.</text>
</comment>
<keyword evidence="6" id="KW-1185">Reference proteome</keyword>
<keyword evidence="3" id="KW-0472">Membrane</keyword>
<dbReference type="Proteomes" id="UP001169492">
    <property type="component" value="Unassembled WGS sequence"/>
</dbReference>
<accession>A0AAW7QYA2</accession>
<dbReference type="Proteomes" id="UP001169491">
    <property type="component" value="Unassembled WGS sequence"/>
</dbReference>
<dbReference type="Gene3D" id="3.40.1580.20">
    <property type="entry name" value="Syd protein"/>
    <property type="match status" value="1"/>
</dbReference>
<evidence type="ECO:0000313" key="4">
    <source>
        <dbReference type="EMBL" id="MDN7123541.1"/>
    </source>
</evidence>
<evidence type="ECO:0000256" key="2">
    <source>
        <dbReference type="ARBA" id="ARBA00022519"/>
    </source>
</evidence>
<organism evidence="4 7">
    <name type="scientific">Pseudidiomarina terrestris</name>
    <dbReference type="NCBI Taxonomy" id="2820060"/>
    <lineage>
        <taxon>Bacteria</taxon>
        <taxon>Pseudomonadati</taxon>
        <taxon>Pseudomonadota</taxon>
        <taxon>Gammaproteobacteria</taxon>
        <taxon>Alteromonadales</taxon>
        <taxon>Idiomarinaceae</taxon>
        <taxon>Pseudidiomarina</taxon>
    </lineage>
</organism>
<dbReference type="GO" id="GO:0009898">
    <property type="term" value="C:cytoplasmic side of plasma membrane"/>
    <property type="evidence" value="ECO:0007669"/>
    <property type="project" value="InterPro"/>
</dbReference>
<reference evidence="6 7" key="1">
    <citation type="submission" date="2021-03" db="EMBL/GenBank/DDBJ databases">
        <title>Pseudidiomarina terrestris, a new bacterium isolated from saline soil.</title>
        <authorList>
            <person name="Galisteo C."/>
            <person name="De La Haba R."/>
            <person name="Sanchez-Porro C."/>
            <person name="Ventosa A."/>
        </authorList>
    </citation>
    <scope>NUCLEOTIDE SEQUENCE [LARGE SCALE GENOMIC DNA]</scope>
    <source>
        <strain evidence="4 7">1APP75-32.1</strain>
        <strain evidence="6">1APR75-15</strain>
        <strain evidence="5">1ASR75-15</strain>
    </source>
</reference>
<evidence type="ECO:0000256" key="3">
    <source>
        <dbReference type="ARBA" id="ARBA00023136"/>
    </source>
</evidence>
<dbReference type="RefSeq" id="WP_301720142.1">
    <property type="nucleotide sequence ID" value="NZ_JAGGJB010000001.1"/>
</dbReference>
<evidence type="ECO:0000256" key="1">
    <source>
        <dbReference type="ARBA" id="ARBA00022475"/>
    </source>
</evidence>
<evidence type="ECO:0000313" key="6">
    <source>
        <dbReference type="Proteomes" id="UP001169491"/>
    </source>
</evidence>
<gene>
    <name evidence="4" type="ORF">J6I90_01470</name>
    <name evidence="5" type="ORF">J6I92_02440</name>
</gene>
<keyword evidence="2" id="KW-0997">Cell inner membrane</keyword>
<dbReference type="Pfam" id="PF07348">
    <property type="entry name" value="Syd"/>
    <property type="match status" value="1"/>
</dbReference>
<evidence type="ECO:0000313" key="7">
    <source>
        <dbReference type="Proteomes" id="UP001169492"/>
    </source>
</evidence>